<evidence type="ECO:0000313" key="3">
    <source>
        <dbReference type="Proteomes" id="UP001266305"/>
    </source>
</evidence>
<dbReference type="Proteomes" id="UP001266305">
    <property type="component" value="Unassembled WGS sequence"/>
</dbReference>
<feature type="region of interest" description="Disordered" evidence="1">
    <location>
        <begin position="55"/>
        <end position="94"/>
    </location>
</feature>
<dbReference type="EMBL" id="JASSZA010000001">
    <property type="protein sequence ID" value="KAK2120584.1"/>
    <property type="molecule type" value="Genomic_DNA"/>
</dbReference>
<evidence type="ECO:0000256" key="1">
    <source>
        <dbReference type="SAM" id="MobiDB-lite"/>
    </source>
</evidence>
<name>A0ABQ9WFZ4_SAGOE</name>
<evidence type="ECO:0000313" key="2">
    <source>
        <dbReference type="EMBL" id="KAK2120584.1"/>
    </source>
</evidence>
<protein>
    <submittedName>
        <fullName evidence="2">Uncharacterized protein</fullName>
    </submittedName>
</protein>
<reference evidence="2 3" key="1">
    <citation type="submission" date="2023-05" db="EMBL/GenBank/DDBJ databases">
        <title>B98-5 Cell Line De Novo Hybrid Assembly: An Optical Mapping Approach.</title>
        <authorList>
            <person name="Kananen K."/>
            <person name="Auerbach J.A."/>
            <person name="Kautto E."/>
            <person name="Blachly J.S."/>
        </authorList>
    </citation>
    <scope>NUCLEOTIDE SEQUENCE [LARGE SCALE GENOMIC DNA]</scope>
    <source>
        <strain evidence="2">B95-8</strain>
        <tissue evidence="2">Cell line</tissue>
    </source>
</reference>
<feature type="compositionally biased region" description="Basic residues" evidence="1">
    <location>
        <begin position="1"/>
        <end position="10"/>
    </location>
</feature>
<feature type="region of interest" description="Disordered" evidence="1">
    <location>
        <begin position="1"/>
        <end position="27"/>
    </location>
</feature>
<accession>A0ABQ9WFZ4</accession>
<comment type="caution">
    <text evidence="2">The sequence shown here is derived from an EMBL/GenBank/DDBJ whole genome shotgun (WGS) entry which is preliminary data.</text>
</comment>
<proteinExistence type="predicted"/>
<organism evidence="2 3">
    <name type="scientific">Saguinus oedipus</name>
    <name type="common">Cotton-top tamarin</name>
    <name type="synonym">Oedipomidas oedipus</name>
    <dbReference type="NCBI Taxonomy" id="9490"/>
    <lineage>
        <taxon>Eukaryota</taxon>
        <taxon>Metazoa</taxon>
        <taxon>Chordata</taxon>
        <taxon>Craniata</taxon>
        <taxon>Vertebrata</taxon>
        <taxon>Euteleostomi</taxon>
        <taxon>Mammalia</taxon>
        <taxon>Eutheria</taxon>
        <taxon>Euarchontoglires</taxon>
        <taxon>Primates</taxon>
        <taxon>Haplorrhini</taxon>
        <taxon>Platyrrhini</taxon>
        <taxon>Cebidae</taxon>
        <taxon>Callitrichinae</taxon>
        <taxon>Saguinus</taxon>
    </lineage>
</organism>
<sequence length="201" mass="21505">MIPRASRRARGCLLHPQEASGPPFLSRTPLDVPSELMTLMSSTRASPDECQVLTSERHDQDPTMPQLPPHMLTSPDVPLPSKGTDHHEPSSVSLPISTTRTQISSTEQELCPQQHLQEPRLLTQNSLAIWVPAWLPQGTRRSPPIGVDSGIGATAKEMGLVGGGPAVAGAGERKSAQLAQGGKMGFRLQRWASPGGFAAEE</sequence>
<keyword evidence="3" id="KW-1185">Reference proteome</keyword>
<gene>
    <name evidence="2" type="ORF">P7K49_001970</name>
</gene>